<dbReference type="AlphaFoldDB" id="A0A396RJJ0"/>
<evidence type="ECO:0000313" key="2">
    <source>
        <dbReference type="EMBL" id="RHW16318.1"/>
    </source>
</evidence>
<dbReference type="OrthoDB" id="7282816at2"/>
<organism evidence="2 3">
    <name type="scientific">Sphingomonas gilva</name>
    <dbReference type="NCBI Taxonomy" id="2305907"/>
    <lineage>
        <taxon>Bacteria</taxon>
        <taxon>Pseudomonadati</taxon>
        <taxon>Pseudomonadota</taxon>
        <taxon>Alphaproteobacteria</taxon>
        <taxon>Sphingomonadales</taxon>
        <taxon>Sphingomonadaceae</taxon>
        <taxon>Sphingomonas</taxon>
    </lineage>
</organism>
<accession>A0A396RJJ0</accession>
<gene>
    <name evidence="2" type="ORF">D1610_15860</name>
</gene>
<evidence type="ECO:0000256" key="1">
    <source>
        <dbReference type="SAM" id="MobiDB-lite"/>
    </source>
</evidence>
<name>A0A396RJJ0_9SPHN</name>
<dbReference type="EMBL" id="QWLV01000010">
    <property type="protein sequence ID" value="RHW16318.1"/>
    <property type="molecule type" value="Genomic_DNA"/>
</dbReference>
<dbReference type="Proteomes" id="UP000266693">
    <property type="component" value="Unassembled WGS sequence"/>
</dbReference>
<feature type="region of interest" description="Disordered" evidence="1">
    <location>
        <begin position="283"/>
        <end position="321"/>
    </location>
</feature>
<sequence length="348" mass="39242">MQILPPLPPGERPPIPHFTPVARKYRSDGWTPERQRAFVAALADTGSVTAAARRVNMASEGAYALRRQPDAESFAAAWEAALDHGVRRLADIAIDRAMNGVPVPIFWRGEQVGEKRWFNDRLLMFILKHHMPARYGAGLLAAPRSREQIEQEAAENCPVCKQRAVDEAEAKAKEEADRAAALAAFPSKWLMDLFKRYRAKVLSERRHRLAGEVIAADYTLRQLTHIELMLSMGGRTTEMLDMWSTEDGQTPSILHDNNLFADPVSKILDGIRREVWARQDGGLERPALPHHHRKLPPGHGQDPWPGDTQAERKAARRAAQARIAEAQAEWEAAWKEETWAVWRASRSE</sequence>
<comment type="caution">
    <text evidence="2">The sequence shown here is derived from an EMBL/GenBank/DDBJ whole genome shotgun (WGS) entry which is preliminary data.</text>
</comment>
<keyword evidence="3" id="KW-1185">Reference proteome</keyword>
<dbReference type="RefSeq" id="WP_118865184.1">
    <property type="nucleotide sequence ID" value="NZ_QWLV01000010.1"/>
</dbReference>
<evidence type="ECO:0000313" key="3">
    <source>
        <dbReference type="Proteomes" id="UP000266693"/>
    </source>
</evidence>
<protein>
    <submittedName>
        <fullName evidence="2">Uncharacterized protein</fullName>
    </submittedName>
</protein>
<reference evidence="2 3" key="1">
    <citation type="submission" date="2018-08" db="EMBL/GenBank/DDBJ databases">
        <title>The multiple taxonomic identification of Sphingomonas gilva.</title>
        <authorList>
            <person name="Zhu D."/>
            <person name="Zheng S."/>
        </authorList>
    </citation>
    <scope>NUCLEOTIDE SEQUENCE [LARGE SCALE GENOMIC DNA]</scope>
    <source>
        <strain evidence="2 3">ZDH117</strain>
    </source>
</reference>
<proteinExistence type="predicted"/>